<name>R4KEC8_CLOPA</name>
<dbReference type="Proteomes" id="UP000013523">
    <property type="component" value="Chromosome"/>
</dbReference>
<keyword evidence="2" id="KW-1185">Reference proteome</keyword>
<dbReference type="PATRIC" id="fig|86416.3.peg.3148"/>
<dbReference type="OrthoDB" id="1943076at2"/>
<reference evidence="1 2" key="1">
    <citation type="submission" date="2012-01" db="EMBL/GenBank/DDBJ databases">
        <title>Complete sequence of chromosome of Clostridium pasteurianum BC1.</title>
        <authorList>
            <consortium name="US DOE Joint Genome Institute"/>
            <person name="Lucas S."/>
            <person name="Han J."/>
            <person name="Lapidus A."/>
            <person name="Cheng J.-F."/>
            <person name="Goodwin L."/>
            <person name="Pitluck S."/>
            <person name="Peters L."/>
            <person name="Mikhailova N."/>
            <person name="Teshima H."/>
            <person name="Detter J.C."/>
            <person name="Han C."/>
            <person name="Tapia R."/>
            <person name="Land M."/>
            <person name="Hauser L."/>
            <person name="Kyrpides N."/>
            <person name="Ivanova N."/>
            <person name="Pagani I."/>
            <person name="Dunn J."/>
            <person name="Taghavi S."/>
            <person name="Francis A."/>
            <person name="van der Lelie D."/>
            <person name="Woyke T."/>
        </authorList>
    </citation>
    <scope>NUCLEOTIDE SEQUENCE [LARGE SCALE GENOMIC DNA]</scope>
    <source>
        <strain evidence="1 2">BC1</strain>
    </source>
</reference>
<accession>R4KEC8</accession>
<protein>
    <submittedName>
        <fullName evidence="1">Uncharacterized protein</fullName>
    </submittedName>
</protein>
<proteinExistence type="predicted"/>
<evidence type="ECO:0000313" key="1">
    <source>
        <dbReference type="EMBL" id="AGK97975.1"/>
    </source>
</evidence>
<dbReference type="HOGENOM" id="CLU_2842091_0_0_9"/>
<dbReference type="EMBL" id="CP003261">
    <property type="protein sequence ID" value="AGK97975.1"/>
    <property type="molecule type" value="Genomic_DNA"/>
</dbReference>
<dbReference type="eggNOG" id="ENOG5031M4S">
    <property type="taxonomic scope" value="Bacteria"/>
</dbReference>
<organism evidence="1 2">
    <name type="scientific">Clostridium pasteurianum BC1</name>
    <dbReference type="NCBI Taxonomy" id="86416"/>
    <lineage>
        <taxon>Bacteria</taxon>
        <taxon>Bacillati</taxon>
        <taxon>Bacillota</taxon>
        <taxon>Clostridia</taxon>
        <taxon>Eubacteriales</taxon>
        <taxon>Clostridiaceae</taxon>
        <taxon>Clostridium</taxon>
    </lineage>
</organism>
<gene>
    <name evidence="1" type="ORF">Clopa_3161</name>
</gene>
<dbReference type="KEGG" id="cpas:Clopa_3161"/>
<sequence>MPRKVNVDVNRAKQLYEKYGTLSRAALSLDCSPTHLKKVLVNAGVEINPYKAEKWNMKSGGWNNG</sequence>
<dbReference type="AlphaFoldDB" id="R4KEC8"/>
<dbReference type="RefSeq" id="WP_015616263.1">
    <property type="nucleotide sequence ID" value="NC_021182.1"/>
</dbReference>
<evidence type="ECO:0000313" key="2">
    <source>
        <dbReference type="Proteomes" id="UP000013523"/>
    </source>
</evidence>
<dbReference type="STRING" id="86416.Clopa_3161"/>